<protein>
    <submittedName>
        <fullName evidence="2">Methyltransferase type 11</fullName>
    </submittedName>
</protein>
<sequence length="256" mass="28974">MQRDRPRAGNPAVERERFPPEWALGYYRRSPQVVRQMAYWTLRNAPGRRVSWGNMKRVRPFSDRYGWDRGLPVDRHYIEQWISRHANDIRGHVLEVKNAEYSSRFGTPGRITIIDRDKTNHHADLHVDLDVADSLPAAEFDCVILTQVLQYTSPGCCLENLWRSLRPNGVLLISVPALGRIDVDDGADDKWRWTPPGLRAELARVGIEATVEGFGNVLAGVSALLGLAVGDVSRKDLDVQDARFPVLTCGRAEKPR</sequence>
<accession>Q2JCN1</accession>
<dbReference type="eggNOG" id="COG1216">
    <property type="taxonomic scope" value="Bacteria"/>
</dbReference>
<keyword evidence="2" id="KW-0808">Transferase</keyword>
<dbReference type="Proteomes" id="UP000001937">
    <property type="component" value="Chromosome"/>
</dbReference>
<dbReference type="GO" id="GO:0008757">
    <property type="term" value="F:S-adenosylmethionine-dependent methyltransferase activity"/>
    <property type="evidence" value="ECO:0007669"/>
    <property type="project" value="InterPro"/>
</dbReference>
<dbReference type="KEGG" id="fra:Francci3_1585"/>
<organism evidence="2 3">
    <name type="scientific">Frankia casuarinae (strain DSM 45818 / CECT 9043 / HFP020203 / CcI3)</name>
    <dbReference type="NCBI Taxonomy" id="106370"/>
    <lineage>
        <taxon>Bacteria</taxon>
        <taxon>Bacillati</taxon>
        <taxon>Actinomycetota</taxon>
        <taxon>Actinomycetes</taxon>
        <taxon>Frankiales</taxon>
        <taxon>Frankiaceae</taxon>
        <taxon>Frankia</taxon>
    </lineage>
</organism>
<evidence type="ECO:0000313" key="2">
    <source>
        <dbReference type="EMBL" id="ABD10961.1"/>
    </source>
</evidence>
<dbReference type="AlphaFoldDB" id="Q2JCN1"/>
<evidence type="ECO:0000313" key="3">
    <source>
        <dbReference type="Proteomes" id="UP000001937"/>
    </source>
</evidence>
<dbReference type="STRING" id="106370.Francci3_1585"/>
<dbReference type="InterPro" id="IPR029063">
    <property type="entry name" value="SAM-dependent_MTases_sf"/>
</dbReference>
<dbReference type="HOGENOM" id="CLU_100864_0_0_11"/>
<dbReference type="SUPFAM" id="SSF53335">
    <property type="entry name" value="S-adenosyl-L-methionine-dependent methyltransferases"/>
    <property type="match status" value="1"/>
</dbReference>
<dbReference type="RefSeq" id="WP_011436024.1">
    <property type="nucleotide sequence ID" value="NC_007777.1"/>
</dbReference>
<dbReference type="InterPro" id="IPR013216">
    <property type="entry name" value="Methyltransf_11"/>
</dbReference>
<dbReference type="OrthoDB" id="9810247at2"/>
<feature type="domain" description="Methyltransferase type 11" evidence="1">
    <location>
        <begin position="127"/>
        <end position="173"/>
    </location>
</feature>
<name>Q2JCN1_FRACC</name>
<proteinExistence type="predicted"/>
<dbReference type="GO" id="GO:0032259">
    <property type="term" value="P:methylation"/>
    <property type="evidence" value="ECO:0007669"/>
    <property type="project" value="UniProtKB-KW"/>
</dbReference>
<keyword evidence="3" id="KW-1185">Reference proteome</keyword>
<dbReference type="EMBL" id="CP000249">
    <property type="protein sequence ID" value="ABD10961.1"/>
    <property type="molecule type" value="Genomic_DNA"/>
</dbReference>
<gene>
    <name evidence="2" type="ordered locus">Francci3_1585</name>
</gene>
<dbReference type="Gene3D" id="3.40.50.150">
    <property type="entry name" value="Vaccinia Virus protein VP39"/>
    <property type="match status" value="1"/>
</dbReference>
<evidence type="ECO:0000259" key="1">
    <source>
        <dbReference type="Pfam" id="PF08241"/>
    </source>
</evidence>
<reference evidence="2 3" key="1">
    <citation type="journal article" date="2007" name="Genome Res.">
        <title>Genome characteristics of facultatively symbiotic Frankia sp. strains reflect host range and host plant biogeography.</title>
        <authorList>
            <person name="Normand P."/>
            <person name="Lapierre P."/>
            <person name="Tisa L.S."/>
            <person name="Gogarten J.P."/>
            <person name="Alloisio N."/>
            <person name="Bagnarol E."/>
            <person name="Bassi C.A."/>
            <person name="Berry A.M."/>
            <person name="Bickhart D.M."/>
            <person name="Choisne N."/>
            <person name="Couloux A."/>
            <person name="Cournoyer B."/>
            <person name="Cruveiller S."/>
            <person name="Daubin V."/>
            <person name="Demange N."/>
            <person name="Francino M.P."/>
            <person name="Goltsman E."/>
            <person name="Huang Y."/>
            <person name="Kopp O.R."/>
            <person name="Labarre L."/>
            <person name="Lapidus A."/>
            <person name="Lavire C."/>
            <person name="Marechal J."/>
            <person name="Martinez M."/>
            <person name="Mastronunzio J.E."/>
            <person name="Mullin B.C."/>
            <person name="Niemann J."/>
            <person name="Pujic P."/>
            <person name="Rawnsley T."/>
            <person name="Rouy Z."/>
            <person name="Schenowitz C."/>
            <person name="Sellstedt A."/>
            <person name="Tavares F."/>
            <person name="Tomkins J.P."/>
            <person name="Vallenet D."/>
            <person name="Valverde C."/>
            <person name="Wall L.G."/>
            <person name="Wang Y."/>
            <person name="Medigue C."/>
            <person name="Benson D.R."/>
        </authorList>
    </citation>
    <scope>NUCLEOTIDE SEQUENCE [LARGE SCALE GENOMIC DNA]</scope>
    <source>
        <strain evidence="3">DSM 45818 / CECT 9043 / CcI3</strain>
    </source>
</reference>
<dbReference type="Pfam" id="PF08241">
    <property type="entry name" value="Methyltransf_11"/>
    <property type="match status" value="1"/>
</dbReference>
<keyword evidence="2" id="KW-0489">Methyltransferase</keyword>